<accession>A0A941DG45</accession>
<protein>
    <submittedName>
        <fullName evidence="1">Uncharacterized protein</fullName>
    </submittedName>
</protein>
<keyword evidence="2" id="KW-1185">Reference proteome</keyword>
<sequence>MNKIYFDKTEKGREEIVSRTYHLSAKLRPLLVIIDGKHTVEELLKSVQGLGLSQVHLDNLLAEGFIAARPASTIGAQATAATTDQTPINANPINLAPPKQAIPLTPEQSAAQLLMIRNFFNENVKSNLGLRGFGMQLKVERAETLDDFLQLREPFLEAVEKAKGETLAKELGNRLDQILL</sequence>
<dbReference type="AlphaFoldDB" id="A0A941DG45"/>
<dbReference type="RefSeq" id="WP_212685503.1">
    <property type="nucleotide sequence ID" value="NZ_JAGSPM010000012.1"/>
</dbReference>
<dbReference type="EMBL" id="JAGSPM010000012">
    <property type="protein sequence ID" value="MBR7748164.1"/>
    <property type="molecule type" value="Genomic_DNA"/>
</dbReference>
<name>A0A941DG45_9BURK</name>
<comment type="caution">
    <text evidence="1">The sequence shown here is derived from an EMBL/GenBank/DDBJ whole genome shotgun (WGS) entry which is preliminary data.</text>
</comment>
<evidence type="ECO:0000313" key="1">
    <source>
        <dbReference type="EMBL" id="MBR7748164.1"/>
    </source>
</evidence>
<proteinExistence type="predicted"/>
<evidence type="ECO:0000313" key="2">
    <source>
        <dbReference type="Proteomes" id="UP000680158"/>
    </source>
</evidence>
<dbReference type="Proteomes" id="UP000680158">
    <property type="component" value="Unassembled WGS sequence"/>
</dbReference>
<gene>
    <name evidence="1" type="ORF">KDM92_16390</name>
</gene>
<organism evidence="1 2">
    <name type="scientific">Undibacterium baiyunense</name>
    <dbReference type="NCBI Taxonomy" id="2828731"/>
    <lineage>
        <taxon>Bacteria</taxon>
        <taxon>Pseudomonadati</taxon>
        <taxon>Pseudomonadota</taxon>
        <taxon>Betaproteobacteria</taxon>
        <taxon>Burkholderiales</taxon>
        <taxon>Oxalobacteraceae</taxon>
        <taxon>Undibacterium</taxon>
    </lineage>
</organism>
<reference evidence="1 2" key="1">
    <citation type="submission" date="2021-04" db="EMBL/GenBank/DDBJ databases">
        <title>novel species isolated from subtropical streams in China.</title>
        <authorList>
            <person name="Lu H."/>
        </authorList>
    </citation>
    <scope>NUCLEOTIDE SEQUENCE [LARGE SCALE GENOMIC DNA]</scope>
    <source>
        <strain evidence="1 2">BYS107W</strain>
    </source>
</reference>